<dbReference type="InterPro" id="IPR017926">
    <property type="entry name" value="GATASE"/>
</dbReference>
<feature type="non-terminal residue" evidence="3">
    <location>
        <position position="1"/>
    </location>
</feature>
<dbReference type="PANTHER" id="PTHR43418">
    <property type="entry name" value="MULTIFUNCTIONAL TRYPTOPHAN BIOSYNTHESIS PROTEIN-RELATED"/>
    <property type="match status" value="1"/>
</dbReference>
<dbReference type="InterPro" id="IPR050472">
    <property type="entry name" value="Anth_synth/Amidotransfase"/>
</dbReference>
<feature type="domain" description="Glutamine amidotransferase" evidence="2">
    <location>
        <begin position="1"/>
        <end position="48"/>
    </location>
</feature>
<dbReference type="PANTHER" id="PTHR43418:SF4">
    <property type="entry name" value="MULTIFUNCTIONAL TRYPTOPHAN BIOSYNTHESIS PROTEIN"/>
    <property type="match status" value="1"/>
</dbReference>
<dbReference type="SUPFAM" id="SSF52317">
    <property type="entry name" value="Class I glutamine amidotransferase-like"/>
    <property type="match status" value="1"/>
</dbReference>
<sequence>PSSLEVTARTEDDIVMGVRHKNYKLEGIQFHPESFLTPDGLKILKNFICL</sequence>
<dbReference type="Pfam" id="PF00117">
    <property type="entry name" value="GATase"/>
    <property type="match status" value="1"/>
</dbReference>
<keyword evidence="1" id="KW-0315">Glutamine amidotransferase</keyword>
<dbReference type="GO" id="GO:0000162">
    <property type="term" value="P:L-tryptophan biosynthetic process"/>
    <property type="evidence" value="ECO:0007669"/>
    <property type="project" value="TreeGrafter"/>
</dbReference>
<evidence type="ECO:0000256" key="1">
    <source>
        <dbReference type="ARBA" id="ARBA00022962"/>
    </source>
</evidence>
<reference evidence="3" key="1">
    <citation type="journal article" date="2014" name="Front. Microbiol.">
        <title>High frequency of phylogenetically diverse reductive dehalogenase-homologous genes in deep subseafloor sedimentary metagenomes.</title>
        <authorList>
            <person name="Kawai M."/>
            <person name="Futagami T."/>
            <person name="Toyoda A."/>
            <person name="Takaki Y."/>
            <person name="Nishi S."/>
            <person name="Hori S."/>
            <person name="Arai W."/>
            <person name="Tsubouchi T."/>
            <person name="Morono Y."/>
            <person name="Uchiyama I."/>
            <person name="Ito T."/>
            <person name="Fujiyama A."/>
            <person name="Inagaki F."/>
            <person name="Takami H."/>
        </authorList>
    </citation>
    <scope>NUCLEOTIDE SEQUENCE</scope>
    <source>
        <strain evidence="3">Expedition CK06-06</strain>
    </source>
</reference>
<dbReference type="PROSITE" id="PS51273">
    <property type="entry name" value="GATASE_TYPE_1"/>
    <property type="match status" value="1"/>
</dbReference>
<protein>
    <recommendedName>
        <fullName evidence="2">Glutamine amidotransferase domain-containing protein</fullName>
    </recommendedName>
</protein>
<dbReference type="Gene3D" id="3.40.50.880">
    <property type="match status" value="1"/>
</dbReference>
<dbReference type="EMBL" id="BARU01035171">
    <property type="protein sequence ID" value="GAH71992.1"/>
    <property type="molecule type" value="Genomic_DNA"/>
</dbReference>
<organism evidence="3">
    <name type="scientific">marine sediment metagenome</name>
    <dbReference type="NCBI Taxonomy" id="412755"/>
    <lineage>
        <taxon>unclassified sequences</taxon>
        <taxon>metagenomes</taxon>
        <taxon>ecological metagenomes</taxon>
    </lineage>
</organism>
<evidence type="ECO:0000313" key="3">
    <source>
        <dbReference type="EMBL" id="GAH71992.1"/>
    </source>
</evidence>
<dbReference type="AlphaFoldDB" id="X1HRB3"/>
<proteinExistence type="predicted"/>
<evidence type="ECO:0000259" key="2">
    <source>
        <dbReference type="Pfam" id="PF00117"/>
    </source>
</evidence>
<name>X1HRB3_9ZZZZ</name>
<accession>X1HRB3</accession>
<dbReference type="GO" id="GO:0005829">
    <property type="term" value="C:cytosol"/>
    <property type="evidence" value="ECO:0007669"/>
    <property type="project" value="TreeGrafter"/>
</dbReference>
<gene>
    <name evidence="3" type="ORF">S03H2_55094</name>
</gene>
<dbReference type="InterPro" id="IPR029062">
    <property type="entry name" value="Class_I_gatase-like"/>
</dbReference>
<comment type="caution">
    <text evidence="3">The sequence shown here is derived from an EMBL/GenBank/DDBJ whole genome shotgun (WGS) entry which is preliminary data.</text>
</comment>
<dbReference type="GO" id="GO:0004049">
    <property type="term" value="F:anthranilate synthase activity"/>
    <property type="evidence" value="ECO:0007669"/>
    <property type="project" value="TreeGrafter"/>
</dbReference>